<dbReference type="PANTHER" id="PTHR12203">
    <property type="entry name" value="KDEL LYS-ASP-GLU-LEU CONTAINING - RELATED"/>
    <property type="match status" value="1"/>
</dbReference>
<feature type="transmembrane region" description="Helical" evidence="3">
    <location>
        <begin position="252"/>
        <end position="272"/>
    </location>
</feature>
<name>A0A9P4XZC1_CRYP1</name>
<evidence type="ECO:0000313" key="6">
    <source>
        <dbReference type="Proteomes" id="UP000803844"/>
    </source>
</evidence>
<keyword evidence="2" id="KW-0808">Transferase</keyword>
<keyword evidence="3" id="KW-1133">Transmembrane helix</keyword>
<keyword evidence="3" id="KW-0472">Membrane</keyword>
<gene>
    <name evidence="5" type="ORF">M406DRAFT_107401</name>
</gene>
<dbReference type="EMBL" id="MU032348">
    <property type="protein sequence ID" value="KAF3764109.1"/>
    <property type="molecule type" value="Genomic_DNA"/>
</dbReference>
<reference evidence="5" key="1">
    <citation type="journal article" date="2020" name="Phytopathology">
        <title>Genome sequence of the chestnut blight fungus Cryphonectria parasitica EP155: A fundamental resource for an archetypical invasive plant pathogen.</title>
        <authorList>
            <person name="Crouch J.A."/>
            <person name="Dawe A."/>
            <person name="Aerts A."/>
            <person name="Barry K."/>
            <person name="Churchill A.C.L."/>
            <person name="Grimwood J."/>
            <person name="Hillman B."/>
            <person name="Milgroom M.G."/>
            <person name="Pangilinan J."/>
            <person name="Smith M."/>
            <person name="Salamov A."/>
            <person name="Schmutz J."/>
            <person name="Yadav J."/>
            <person name="Grigoriev I.V."/>
            <person name="Nuss D."/>
        </authorList>
    </citation>
    <scope>NUCLEOTIDE SEQUENCE</scope>
    <source>
        <strain evidence="5">EP155</strain>
    </source>
</reference>
<evidence type="ECO:0000256" key="3">
    <source>
        <dbReference type="SAM" id="Phobius"/>
    </source>
</evidence>
<evidence type="ECO:0000259" key="4">
    <source>
        <dbReference type="SMART" id="SM00672"/>
    </source>
</evidence>
<dbReference type="InterPro" id="IPR051091">
    <property type="entry name" value="O-Glucosyltr/Glycosyltrsf_90"/>
</dbReference>
<organism evidence="5 6">
    <name type="scientific">Cryphonectria parasitica (strain ATCC 38755 / EP155)</name>
    <dbReference type="NCBI Taxonomy" id="660469"/>
    <lineage>
        <taxon>Eukaryota</taxon>
        <taxon>Fungi</taxon>
        <taxon>Dikarya</taxon>
        <taxon>Ascomycota</taxon>
        <taxon>Pezizomycotina</taxon>
        <taxon>Sordariomycetes</taxon>
        <taxon>Sordariomycetidae</taxon>
        <taxon>Diaporthales</taxon>
        <taxon>Cryphonectriaceae</taxon>
        <taxon>Cryphonectria-Endothia species complex</taxon>
        <taxon>Cryphonectria</taxon>
    </lineage>
</organism>
<dbReference type="GO" id="GO:0016740">
    <property type="term" value="F:transferase activity"/>
    <property type="evidence" value="ECO:0007669"/>
    <property type="project" value="UniProtKB-KW"/>
</dbReference>
<accession>A0A9P4XZC1</accession>
<dbReference type="PANTHER" id="PTHR12203:SF35">
    <property type="entry name" value="PROTEIN O-GLUCOSYLTRANSFERASE 1"/>
    <property type="match status" value="1"/>
</dbReference>
<dbReference type="Pfam" id="PF05686">
    <property type="entry name" value="Glyco_transf_90"/>
    <property type="match status" value="1"/>
</dbReference>
<comment type="caution">
    <text evidence="5">The sequence shown here is derived from an EMBL/GenBank/DDBJ whole genome shotgun (WGS) entry which is preliminary data.</text>
</comment>
<dbReference type="OrthoDB" id="541052at2759"/>
<evidence type="ECO:0000313" key="5">
    <source>
        <dbReference type="EMBL" id="KAF3764109.1"/>
    </source>
</evidence>
<protein>
    <submittedName>
        <fullName evidence="5">Family 90 glycosyltransferase</fullName>
    </submittedName>
</protein>
<comment type="similarity">
    <text evidence="1">Belongs to the glycosyltransferase 90 family.</text>
</comment>
<keyword evidence="6" id="KW-1185">Reference proteome</keyword>
<evidence type="ECO:0000256" key="2">
    <source>
        <dbReference type="ARBA" id="ARBA00022679"/>
    </source>
</evidence>
<dbReference type="GeneID" id="63832367"/>
<evidence type="ECO:0000256" key="1">
    <source>
        <dbReference type="ARBA" id="ARBA00010118"/>
    </source>
</evidence>
<feature type="transmembrane region" description="Helical" evidence="3">
    <location>
        <begin position="79"/>
        <end position="98"/>
    </location>
</feature>
<sequence>MTTRLSRSLLLSSITLGICTVVLTIRYSQSVAFADRIQCSSLGFYLLLPLWIFILELVPLMRSPRVLVARLLKGDGLKLLASILLFGLTGRLFWSSSIEAATRTSVICPTVETLEESIPVVQVALLCVDAFLISALGYLVHDDKTKPTTGSRLPYVCWAAAGFITLFEFVTLTTGWAEINDLHTQMWNTDWITKRDMTIDSIVAALALTAMVHMLCAISAITMGLMLVLIGAFVQLETGILNGALVEVLAGGSGIMAVLLLCASAGGVLHFSRASDHKVHAYDVRDGSHKRSTRLLLLHMLGGFALIIGQSLLQFQYTNTQAIRAVIRDAEHTSSRWLGQATVSKTLEEAAGEYKKRYGIPPPPGFDAWYNYAVENESPIIDNFDQIHSSLLPFWGTTPAELRERTSHMLETPTTSVGVIIIGDGKMTFGPHDEQYTWMLEHIAEMMEPFAQWLPDMQVAFNLDDECRVSVPYELMQSYLQDGEKSRGRLARQTELSGFSKTASPPWSDQYLEDDPERFARVSPYFHPWYSQPIFYEWVASTCPPGAPVHSFHWWDKKVSCASCYGPHTVGGFVSNWTAASELCHQPDLFYLHGGLLRPQAARPTHDLFPIFSQSRLHSYNDIIYPSVFVFASNVQFDDSRAVAWEDKGNSVFWRGKNTEATTVNGLWESFLRPRFVSSAQDEKKLLAAEGPGSSNNLVIDVSFAGEFGRCDKPDCIAETTHFYGSPDAEIPGNVPFDTAWQHRHLVDLDGAAFSGRFPAFVASDSLPYRTALWQAWWEDRIHAFVHFVPVDVRLVRDLWKLIRFFGSDGEAEGKKIAEAGAKWAAKAMRKEDMQIYMFRLLLEWARLVDDAREEIGFQSKDT</sequence>
<feature type="transmembrane region" description="Helical" evidence="3">
    <location>
        <begin position="40"/>
        <end position="58"/>
    </location>
</feature>
<feature type="transmembrane region" description="Helical" evidence="3">
    <location>
        <begin position="293"/>
        <end position="313"/>
    </location>
</feature>
<keyword evidence="3" id="KW-0812">Transmembrane</keyword>
<feature type="transmembrane region" description="Helical" evidence="3">
    <location>
        <begin position="197"/>
        <end position="218"/>
    </location>
</feature>
<dbReference type="InterPro" id="IPR006598">
    <property type="entry name" value="CAP10"/>
</dbReference>
<feature type="domain" description="Glycosyl transferase CAP10" evidence="4">
    <location>
        <begin position="585"/>
        <end position="852"/>
    </location>
</feature>
<dbReference type="SMART" id="SM00672">
    <property type="entry name" value="CAP10"/>
    <property type="match status" value="1"/>
</dbReference>
<proteinExistence type="inferred from homology"/>
<feature type="transmembrane region" description="Helical" evidence="3">
    <location>
        <begin position="153"/>
        <end position="177"/>
    </location>
</feature>
<feature type="transmembrane region" description="Helical" evidence="3">
    <location>
        <begin position="118"/>
        <end position="141"/>
    </location>
</feature>
<dbReference type="RefSeq" id="XP_040775070.1">
    <property type="nucleotide sequence ID" value="XM_040915238.1"/>
</dbReference>
<dbReference type="AlphaFoldDB" id="A0A9P4XZC1"/>
<dbReference type="Proteomes" id="UP000803844">
    <property type="component" value="Unassembled WGS sequence"/>
</dbReference>